<proteinExistence type="predicted"/>
<dbReference type="Pfam" id="PF00535">
    <property type="entry name" value="Glycos_transf_2"/>
    <property type="match status" value="1"/>
</dbReference>
<reference evidence="4 5" key="1">
    <citation type="submission" date="2015-09" db="EMBL/GenBank/DDBJ databases">
        <authorList>
            <consortium name="Pathogen Informatics"/>
        </authorList>
    </citation>
    <scope>NUCLEOTIDE SEQUENCE [LARGE SCALE GENOMIC DNA]</scope>
    <source>
        <strain evidence="4 5">2789STDY5608872</strain>
    </source>
</reference>
<dbReference type="PANTHER" id="PTHR22916">
    <property type="entry name" value="GLYCOSYLTRANSFERASE"/>
    <property type="match status" value="1"/>
</dbReference>
<gene>
    <name evidence="4" type="primary">hyaD_3</name>
    <name evidence="4" type="ORF">ERS852429_00791</name>
</gene>
<dbReference type="Proteomes" id="UP000095591">
    <property type="component" value="Unassembled WGS sequence"/>
</dbReference>
<name>A0A173RZY8_PARDI</name>
<dbReference type="SUPFAM" id="SSF53448">
    <property type="entry name" value="Nucleotide-diphospho-sugar transferases"/>
    <property type="match status" value="1"/>
</dbReference>
<dbReference type="Gene3D" id="3.90.550.10">
    <property type="entry name" value="Spore Coat Polysaccharide Biosynthesis Protein SpsA, Chain A"/>
    <property type="match status" value="1"/>
</dbReference>
<dbReference type="EMBL" id="CYXP01000001">
    <property type="protein sequence ID" value="CUM83237.1"/>
    <property type="molecule type" value="Genomic_DNA"/>
</dbReference>
<protein>
    <submittedName>
        <fullName evidence="4">Hyaluronan synthase</fullName>
        <ecNumber evidence="4">2.4.1.212</ecNumber>
    </submittedName>
</protein>
<dbReference type="InterPro" id="IPR001173">
    <property type="entry name" value="Glyco_trans_2-like"/>
</dbReference>
<evidence type="ECO:0000313" key="5">
    <source>
        <dbReference type="Proteomes" id="UP000095591"/>
    </source>
</evidence>
<keyword evidence="1 4" id="KW-0328">Glycosyltransferase</keyword>
<evidence type="ECO:0000256" key="1">
    <source>
        <dbReference type="ARBA" id="ARBA00022676"/>
    </source>
</evidence>
<evidence type="ECO:0000313" key="4">
    <source>
        <dbReference type="EMBL" id="CUM83237.1"/>
    </source>
</evidence>
<accession>A0A173RZY8</accession>
<dbReference type="GO" id="GO:0050501">
    <property type="term" value="F:hyaluronan synthase activity"/>
    <property type="evidence" value="ECO:0007669"/>
    <property type="project" value="UniProtKB-EC"/>
</dbReference>
<evidence type="ECO:0000259" key="3">
    <source>
        <dbReference type="Pfam" id="PF00535"/>
    </source>
</evidence>
<dbReference type="CDD" id="cd00761">
    <property type="entry name" value="Glyco_tranf_GTA_type"/>
    <property type="match status" value="1"/>
</dbReference>
<organism evidence="4 5">
    <name type="scientific">Parabacteroides distasonis</name>
    <dbReference type="NCBI Taxonomy" id="823"/>
    <lineage>
        <taxon>Bacteria</taxon>
        <taxon>Pseudomonadati</taxon>
        <taxon>Bacteroidota</taxon>
        <taxon>Bacteroidia</taxon>
        <taxon>Bacteroidales</taxon>
        <taxon>Tannerellaceae</taxon>
        <taxon>Parabacteroides</taxon>
    </lineage>
</organism>
<dbReference type="RefSeq" id="WP_057318812.1">
    <property type="nucleotide sequence ID" value="NZ_CYXP01000001.1"/>
</dbReference>
<sequence length="330" mass="38344">MKKVSIIAPIYKSEPFLSVMIDSILSQTYQNFELILVDDGSPDNSGKICDEYATKDNRIIVIHKENGGTSEARNEGLKLVSGEYLTFIDGDDWFEPDCLEYFVSLMELNDCQMAMSDQVMMKSRPQQIKDDKIQILTNEQAICSILYVEVPVAAWNKMYRTELVKTHNLTFAISSFGEGLYFSSQAAQYCHRVAVGHRKVYGYRMDNVNSGTTMRKVSDGKMMLKHSYDVKEHLKIRTKEIEYAADWHINRNYFNLLWYIQYSGEKAKYMEEYLYAKDRLRKTFFNVFFHSKVGVVKKLVILLTAISPRLASYLATWRRNRIFAGKKIFI</sequence>
<dbReference type="InterPro" id="IPR029044">
    <property type="entry name" value="Nucleotide-diphossugar_trans"/>
</dbReference>
<evidence type="ECO:0000256" key="2">
    <source>
        <dbReference type="ARBA" id="ARBA00022679"/>
    </source>
</evidence>
<feature type="domain" description="Glycosyltransferase 2-like" evidence="3">
    <location>
        <begin position="5"/>
        <end position="164"/>
    </location>
</feature>
<dbReference type="PANTHER" id="PTHR22916:SF51">
    <property type="entry name" value="GLYCOSYLTRANSFERASE EPSH-RELATED"/>
    <property type="match status" value="1"/>
</dbReference>
<keyword evidence="2 4" id="KW-0808">Transferase</keyword>
<dbReference type="AlphaFoldDB" id="A0A173RZY8"/>
<dbReference type="EC" id="2.4.1.212" evidence="4"/>